<evidence type="ECO:0000256" key="2">
    <source>
        <dbReference type="ARBA" id="ARBA00023134"/>
    </source>
</evidence>
<feature type="region of interest" description="Disordered" evidence="3">
    <location>
        <begin position="82"/>
        <end position="101"/>
    </location>
</feature>
<evidence type="ECO:0000313" key="5">
    <source>
        <dbReference type="Proteomes" id="UP001431209"/>
    </source>
</evidence>
<dbReference type="Proteomes" id="UP001431209">
    <property type="component" value="Unassembled WGS sequence"/>
</dbReference>
<dbReference type="GO" id="GO:0005525">
    <property type="term" value="F:GTP binding"/>
    <property type="evidence" value="ECO:0007669"/>
    <property type="project" value="UniProtKB-KW"/>
</dbReference>
<dbReference type="PRINTS" id="PR00449">
    <property type="entry name" value="RASTRNSFRMNG"/>
</dbReference>
<dbReference type="InterPro" id="IPR027417">
    <property type="entry name" value="P-loop_NTPase"/>
</dbReference>
<dbReference type="SMART" id="SM00174">
    <property type="entry name" value="RHO"/>
    <property type="match status" value="1"/>
</dbReference>
<evidence type="ECO:0000256" key="3">
    <source>
        <dbReference type="SAM" id="MobiDB-lite"/>
    </source>
</evidence>
<accession>A0AAW2ZRG2</accession>
<evidence type="ECO:0000313" key="4">
    <source>
        <dbReference type="EMBL" id="KAL0491316.1"/>
    </source>
</evidence>
<organism evidence="4 5">
    <name type="scientific">Acrasis kona</name>
    <dbReference type="NCBI Taxonomy" id="1008807"/>
    <lineage>
        <taxon>Eukaryota</taxon>
        <taxon>Discoba</taxon>
        <taxon>Heterolobosea</taxon>
        <taxon>Tetramitia</taxon>
        <taxon>Eutetramitia</taxon>
        <taxon>Acrasidae</taxon>
        <taxon>Acrasis</taxon>
    </lineage>
</organism>
<protein>
    <submittedName>
        <fullName evidence="4">Ras-related protein Rac</fullName>
    </submittedName>
</protein>
<keyword evidence="1" id="KW-0547">Nucleotide-binding</keyword>
<dbReference type="Pfam" id="PF00071">
    <property type="entry name" value="Ras"/>
    <property type="match status" value="1"/>
</dbReference>
<reference evidence="4 5" key="1">
    <citation type="submission" date="2024-03" db="EMBL/GenBank/DDBJ databases">
        <title>The Acrasis kona genome and developmental transcriptomes reveal deep origins of eukaryotic multicellular pathways.</title>
        <authorList>
            <person name="Sheikh S."/>
            <person name="Fu C.-J."/>
            <person name="Brown M.W."/>
            <person name="Baldauf S.L."/>
        </authorList>
    </citation>
    <scope>NUCLEOTIDE SEQUENCE [LARGE SCALE GENOMIC DNA]</scope>
    <source>
        <strain evidence="4 5">ATCC MYA-3509</strain>
    </source>
</reference>
<dbReference type="PROSITE" id="PS51419">
    <property type="entry name" value="RAB"/>
    <property type="match status" value="1"/>
</dbReference>
<proteinExistence type="predicted"/>
<dbReference type="Gene3D" id="3.40.50.300">
    <property type="entry name" value="P-loop containing nucleotide triphosphate hydrolases"/>
    <property type="match status" value="1"/>
</dbReference>
<dbReference type="AlphaFoldDB" id="A0AAW2ZRG2"/>
<dbReference type="GO" id="GO:0003924">
    <property type="term" value="F:GTPase activity"/>
    <property type="evidence" value="ECO:0007669"/>
    <property type="project" value="InterPro"/>
</dbReference>
<dbReference type="SUPFAM" id="SSF52540">
    <property type="entry name" value="P-loop containing nucleoside triphosphate hydrolases"/>
    <property type="match status" value="1"/>
</dbReference>
<dbReference type="PROSITE" id="PS51420">
    <property type="entry name" value="RHO"/>
    <property type="match status" value="1"/>
</dbReference>
<dbReference type="PANTHER" id="PTHR24072">
    <property type="entry name" value="RHO FAMILY GTPASE"/>
    <property type="match status" value="1"/>
</dbReference>
<sequence>MIISHTTNEFPETIPTSIDTYSFNHARDGEDVLVNLHDTKGADDYERLRGLSYVGADVFLLCFDLHSRESFETLKTWNDGVRPKANPMDQPRPTPKDPRHFTDDDVPVIIVGLKDDDYCRNQADKVSREEGHALCRDFNAHKYMECSAMTQRGQKDVFSEAVQVGMKYLQSKLASKKKKKCVIC</sequence>
<keyword evidence="5" id="KW-1185">Reference proteome</keyword>
<dbReference type="PROSITE" id="PS51421">
    <property type="entry name" value="RAS"/>
    <property type="match status" value="1"/>
</dbReference>
<dbReference type="SMART" id="SM00173">
    <property type="entry name" value="RAS"/>
    <property type="match status" value="1"/>
</dbReference>
<gene>
    <name evidence="4" type="ORF">AKO1_009895</name>
</gene>
<evidence type="ECO:0000256" key="1">
    <source>
        <dbReference type="ARBA" id="ARBA00022741"/>
    </source>
</evidence>
<keyword evidence="2" id="KW-0342">GTP-binding</keyword>
<dbReference type="GO" id="GO:0007264">
    <property type="term" value="P:small GTPase-mediated signal transduction"/>
    <property type="evidence" value="ECO:0007669"/>
    <property type="project" value="InterPro"/>
</dbReference>
<dbReference type="SMART" id="SM00175">
    <property type="entry name" value="RAB"/>
    <property type="match status" value="1"/>
</dbReference>
<name>A0AAW2ZRG2_9EUKA</name>
<dbReference type="InterPro" id="IPR003578">
    <property type="entry name" value="Small_GTPase_Rho"/>
</dbReference>
<dbReference type="InterPro" id="IPR001806">
    <property type="entry name" value="Small_GTPase"/>
</dbReference>
<dbReference type="EMBL" id="JAOPGA020001789">
    <property type="protein sequence ID" value="KAL0491316.1"/>
    <property type="molecule type" value="Genomic_DNA"/>
</dbReference>
<comment type="caution">
    <text evidence="4">The sequence shown here is derived from an EMBL/GenBank/DDBJ whole genome shotgun (WGS) entry which is preliminary data.</text>
</comment>